<gene>
    <name evidence="2" type="primary">tnpA-4</name>
    <name evidence="2" type="ordered locus">MfeM64YM_0052</name>
</gene>
<evidence type="ECO:0000313" key="2">
    <source>
        <dbReference type="EMBL" id="ADV34062.1"/>
    </source>
</evidence>
<dbReference type="EMBL" id="CP002458">
    <property type="protein sequence ID" value="ADV34062.1"/>
    <property type="molecule type" value="Genomic_DNA"/>
</dbReference>
<evidence type="ECO:0000313" key="3">
    <source>
        <dbReference type="Proteomes" id="UP000007473"/>
    </source>
</evidence>
<organism evidence="2 3">
    <name type="scientific">Mycoplasmopsis fermentans (strain M64)</name>
    <name type="common">Mycoplasma fermentans</name>
    <dbReference type="NCBI Taxonomy" id="943945"/>
    <lineage>
        <taxon>Bacteria</taxon>
        <taxon>Bacillati</taxon>
        <taxon>Mycoplasmatota</taxon>
        <taxon>Mycoplasmoidales</taxon>
        <taxon>Metamycoplasmataceae</taxon>
        <taxon>Mycoplasmopsis</taxon>
    </lineage>
</organism>
<evidence type="ECO:0000259" key="1">
    <source>
        <dbReference type="Pfam" id="PF13936"/>
    </source>
</evidence>
<protein>
    <submittedName>
        <fullName evidence="2">Transposase</fullName>
    </submittedName>
</protein>
<dbReference type="InterPro" id="IPR025246">
    <property type="entry name" value="IS30-like_HTH"/>
</dbReference>
<dbReference type="InterPro" id="IPR009057">
    <property type="entry name" value="Homeodomain-like_sf"/>
</dbReference>
<sequence length="122" mass="14630">MQKKLSWNERTVLEYLLWATNYSITKIAKILGYSRTTINNEIKNNSTFWGYFALDAIEKTITREKWKNHFKFLNNLNKYKEFSSLFKKEYDGKLWTVKLTIEKIKNLYPNIDVPSFKTSTIE</sequence>
<accession>A0AB32XAF3</accession>
<dbReference type="Pfam" id="PF13936">
    <property type="entry name" value="HTH_38"/>
    <property type="match status" value="1"/>
</dbReference>
<dbReference type="SUPFAM" id="SSF46689">
    <property type="entry name" value="Homeodomain-like"/>
    <property type="match status" value="1"/>
</dbReference>
<dbReference type="Proteomes" id="UP000007473">
    <property type="component" value="Chromosome"/>
</dbReference>
<feature type="domain" description="Transposase IS30-like HTH" evidence="1">
    <location>
        <begin position="3"/>
        <end position="45"/>
    </location>
</feature>
<dbReference type="AlphaFoldDB" id="A0AB32XAF3"/>
<reference evidence="2 3" key="1">
    <citation type="journal article" date="2011" name="J. Bacteriol.">
        <title>Genome sequence of the repetitive-sequence-rich Mycoplasma fermentans strain M64.</title>
        <authorList>
            <person name="Shu H.W."/>
            <person name="Liu T.T."/>
            <person name="Chang H.Y."/>
            <person name="Liu Y.M."/>
            <person name="Wu K.M."/>
            <person name="Shu H.Y."/>
            <person name="Tsai S.F."/>
            <person name="Hsiao K.J."/>
            <person name="Hu W.S."/>
            <person name="Ng W.V."/>
        </authorList>
    </citation>
    <scope>NUCLEOTIDE SEQUENCE [LARGE SCALE GENOMIC DNA]</scope>
    <source>
        <strain evidence="2 3">M64</strain>
    </source>
</reference>
<name>A0AB32XAF3_MYCFM</name>
<dbReference type="KEGG" id="mfm:MfeM64YM_0052"/>
<proteinExistence type="predicted"/>